<evidence type="ECO:0000313" key="2">
    <source>
        <dbReference type="EMBL" id="VDO75924.1"/>
    </source>
</evidence>
<proteinExistence type="predicted"/>
<evidence type="ECO:0000313" key="3">
    <source>
        <dbReference type="Proteomes" id="UP000050761"/>
    </source>
</evidence>
<accession>A0A3P7YUV4</accession>
<sequence length="106" mass="11698">MRRRAASYDIAQTDAWTKSLRSGYVPKQKQKLAVRFLEKKKAIKSKAQPITTSTSQPPRNGTSGIMGFHMLLAREVCRVDGKKPGASAWKAMLNCAPPGLKPLDDL</sequence>
<keyword evidence="3" id="KW-1185">Reference proteome</keyword>
<reference evidence="4" key="2">
    <citation type="submission" date="2019-09" db="UniProtKB">
        <authorList>
            <consortium name="WormBaseParasite"/>
        </authorList>
    </citation>
    <scope>IDENTIFICATION</scope>
</reference>
<evidence type="ECO:0000313" key="4">
    <source>
        <dbReference type="WBParaSite" id="HPBE_0000832501-mRNA-1"/>
    </source>
</evidence>
<protein>
    <submittedName>
        <fullName evidence="4">Transposase</fullName>
    </submittedName>
</protein>
<feature type="compositionally biased region" description="Polar residues" evidence="1">
    <location>
        <begin position="48"/>
        <end position="63"/>
    </location>
</feature>
<dbReference type="Proteomes" id="UP000050761">
    <property type="component" value="Unassembled WGS sequence"/>
</dbReference>
<reference evidence="2 3" key="1">
    <citation type="submission" date="2018-11" db="EMBL/GenBank/DDBJ databases">
        <authorList>
            <consortium name="Pathogen Informatics"/>
        </authorList>
    </citation>
    <scope>NUCLEOTIDE SEQUENCE [LARGE SCALE GENOMIC DNA]</scope>
</reference>
<evidence type="ECO:0000256" key="1">
    <source>
        <dbReference type="SAM" id="MobiDB-lite"/>
    </source>
</evidence>
<dbReference type="AlphaFoldDB" id="A0A3P7YUV4"/>
<organism evidence="2">
    <name type="scientific">Heligmosomoides polygyrus</name>
    <name type="common">Parasitic roundworm</name>
    <dbReference type="NCBI Taxonomy" id="6339"/>
    <lineage>
        <taxon>Eukaryota</taxon>
        <taxon>Metazoa</taxon>
        <taxon>Ecdysozoa</taxon>
        <taxon>Nematoda</taxon>
        <taxon>Chromadorea</taxon>
        <taxon>Rhabditida</taxon>
        <taxon>Rhabditina</taxon>
        <taxon>Rhabditomorpha</taxon>
        <taxon>Strongyloidea</taxon>
        <taxon>Heligmosomidae</taxon>
        <taxon>Heligmosomoides</taxon>
    </lineage>
</organism>
<dbReference type="WBParaSite" id="HPBE_0000832501-mRNA-1">
    <property type="protein sequence ID" value="HPBE_0000832501-mRNA-1"/>
    <property type="gene ID" value="HPBE_0000832501"/>
</dbReference>
<name>A0A3P7YUV4_HELPZ</name>
<dbReference type="EMBL" id="UZAH01026122">
    <property type="protein sequence ID" value="VDO75924.1"/>
    <property type="molecule type" value="Genomic_DNA"/>
</dbReference>
<gene>
    <name evidence="2" type="ORF">HPBE_LOCUS8326</name>
</gene>
<feature type="region of interest" description="Disordered" evidence="1">
    <location>
        <begin position="45"/>
        <end position="64"/>
    </location>
</feature>